<evidence type="ECO:0000256" key="6">
    <source>
        <dbReference type="ARBA" id="ARBA00022989"/>
    </source>
</evidence>
<sequence>MSLQAQKRRLADDASAGFVSRLWHFGAVTNPLNCLATAEELDAAEAAYVDDGSATTLYESAFHPDAGDRIPLVGRMCFQAPGCAILAACMLVWHRSLPGTLFLQWANQSFMAVCNYSNRDAADEAERDDVLAPYLGATFGSMATAVALKRSLPARWSVLVPAASISVASIVNVPSMRSGELRHGLVVEDARGDALEARSRAAAAFAVGAVTASRILNGCADLVVAPALVGAAKARGWRVAHSTNPAVTVPLYASLCFATLALSTPLVCSLVPQRSSLGAPWLDVGVAAELRARDAPPRVFFNEGL</sequence>
<evidence type="ECO:0000313" key="9">
    <source>
        <dbReference type="EMBL" id="EGB04567.1"/>
    </source>
</evidence>
<evidence type="ECO:0000256" key="7">
    <source>
        <dbReference type="ARBA" id="ARBA00023128"/>
    </source>
</evidence>
<keyword evidence="7" id="KW-0496">Mitochondrion</keyword>
<evidence type="ECO:0008006" key="11">
    <source>
        <dbReference type="Google" id="ProtNLM"/>
    </source>
</evidence>
<organism evidence="10">
    <name type="scientific">Aureococcus anophagefferens</name>
    <name type="common">Harmful bloom alga</name>
    <dbReference type="NCBI Taxonomy" id="44056"/>
    <lineage>
        <taxon>Eukaryota</taxon>
        <taxon>Sar</taxon>
        <taxon>Stramenopiles</taxon>
        <taxon>Ochrophyta</taxon>
        <taxon>Pelagophyceae</taxon>
        <taxon>Pelagomonadales</taxon>
        <taxon>Pelagomonadaceae</taxon>
        <taxon>Aureococcus</taxon>
    </lineage>
</organism>
<dbReference type="eggNOG" id="KOG3767">
    <property type="taxonomic scope" value="Eukaryota"/>
</dbReference>
<comment type="similarity">
    <text evidence="2">Belongs to the sideroflexin family.</text>
</comment>
<protein>
    <recommendedName>
        <fullName evidence="11">Sideroflexin</fullName>
    </recommendedName>
</protein>
<dbReference type="InterPro" id="IPR004686">
    <property type="entry name" value="Mtc"/>
</dbReference>
<evidence type="ECO:0000256" key="8">
    <source>
        <dbReference type="ARBA" id="ARBA00023136"/>
    </source>
</evidence>
<keyword evidence="8" id="KW-0472">Membrane</keyword>
<dbReference type="OrthoDB" id="6608471at2759"/>
<evidence type="ECO:0000313" key="10">
    <source>
        <dbReference type="Proteomes" id="UP000002729"/>
    </source>
</evidence>
<dbReference type="AlphaFoldDB" id="F0YJV3"/>
<dbReference type="GO" id="GO:0005743">
    <property type="term" value="C:mitochondrial inner membrane"/>
    <property type="evidence" value="ECO:0007669"/>
    <property type="project" value="TreeGrafter"/>
</dbReference>
<dbReference type="Proteomes" id="UP000002729">
    <property type="component" value="Unassembled WGS sequence"/>
</dbReference>
<reference evidence="9 10" key="1">
    <citation type="journal article" date="2011" name="Proc. Natl. Acad. Sci. U.S.A.">
        <title>Niche of harmful alga Aureococcus anophagefferens revealed through ecogenomics.</title>
        <authorList>
            <person name="Gobler C.J."/>
            <person name="Berry D.L."/>
            <person name="Dyhrman S.T."/>
            <person name="Wilhelm S.W."/>
            <person name="Salamov A."/>
            <person name="Lobanov A.V."/>
            <person name="Zhang Y."/>
            <person name="Collier J.L."/>
            <person name="Wurch L.L."/>
            <person name="Kustka A.B."/>
            <person name="Dill B.D."/>
            <person name="Shah M."/>
            <person name="VerBerkmoes N.C."/>
            <person name="Kuo A."/>
            <person name="Terry A."/>
            <person name="Pangilinan J."/>
            <person name="Lindquist E.A."/>
            <person name="Lucas S."/>
            <person name="Paulsen I.T."/>
            <person name="Hattenrath-Lehmann T.K."/>
            <person name="Talmage S.C."/>
            <person name="Walker E.A."/>
            <person name="Koch F."/>
            <person name="Burson A.M."/>
            <person name="Marcoval M.A."/>
            <person name="Tang Y.Z."/>
            <person name="Lecleir G.R."/>
            <person name="Coyne K.J."/>
            <person name="Berg G.M."/>
            <person name="Bertrand E.M."/>
            <person name="Saito M.A."/>
            <person name="Gladyshev V.N."/>
            <person name="Grigoriev I.V."/>
        </authorList>
    </citation>
    <scope>NUCLEOTIDE SEQUENCE [LARGE SCALE GENOMIC DNA]</scope>
    <source>
        <strain evidence="10">CCMP 1984</strain>
    </source>
</reference>
<dbReference type="GO" id="GO:0140300">
    <property type="term" value="P:serine import into mitochondrion"/>
    <property type="evidence" value="ECO:0007669"/>
    <property type="project" value="TreeGrafter"/>
</dbReference>
<dbReference type="GO" id="GO:0015075">
    <property type="term" value="F:monoatomic ion transmembrane transporter activity"/>
    <property type="evidence" value="ECO:0007669"/>
    <property type="project" value="InterPro"/>
</dbReference>
<keyword evidence="5" id="KW-0029">Amino-acid transport</keyword>
<keyword evidence="4" id="KW-0812">Transmembrane</keyword>
<dbReference type="RefSeq" id="XP_009040674.1">
    <property type="nucleotide sequence ID" value="XM_009042426.1"/>
</dbReference>
<dbReference type="PANTHER" id="PTHR11153:SF8">
    <property type="entry name" value="SIDEROFLEXIN-1"/>
    <property type="match status" value="1"/>
</dbReference>
<dbReference type="EMBL" id="GL833149">
    <property type="protein sequence ID" value="EGB04567.1"/>
    <property type="molecule type" value="Genomic_DNA"/>
</dbReference>
<proteinExistence type="inferred from homology"/>
<dbReference type="PANTHER" id="PTHR11153">
    <property type="entry name" value="SIDEROFLEXIN"/>
    <property type="match status" value="1"/>
</dbReference>
<name>F0YJV3_AURAN</name>
<dbReference type="Pfam" id="PF03820">
    <property type="entry name" value="SFXNs"/>
    <property type="match status" value="1"/>
</dbReference>
<evidence type="ECO:0000256" key="4">
    <source>
        <dbReference type="ARBA" id="ARBA00022692"/>
    </source>
</evidence>
<accession>F0YJV3</accession>
<dbReference type="InParanoid" id="F0YJV3"/>
<gene>
    <name evidence="9" type="ORF">AURANDRAFT_32221</name>
</gene>
<keyword evidence="6" id="KW-1133">Transmembrane helix</keyword>
<keyword evidence="10" id="KW-1185">Reference proteome</keyword>
<evidence type="ECO:0000256" key="1">
    <source>
        <dbReference type="ARBA" id="ARBA00004225"/>
    </source>
</evidence>
<dbReference type="GeneID" id="20221107"/>
<keyword evidence="3" id="KW-0813">Transport</keyword>
<evidence type="ECO:0000256" key="2">
    <source>
        <dbReference type="ARBA" id="ARBA00005974"/>
    </source>
</evidence>
<evidence type="ECO:0000256" key="3">
    <source>
        <dbReference type="ARBA" id="ARBA00022448"/>
    </source>
</evidence>
<evidence type="ECO:0000256" key="5">
    <source>
        <dbReference type="ARBA" id="ARBA00022970"/>
    </source>
</evidence>
<dbReference type="KEGG" id="aaf:AURANDRAFT_32221"/>
<comment type="subcellular location">
    <subcellularLocation>
        <location evidence="1">Mitochondrion membrane</location>
        <topology evidence="1">Multi-pass membrane protein</topology>
    </subcellularLocation>
</comment>